<organism evidence="6 7">
    <name type="scientific">Brevibacterium casei</name>
    <dbReference type="NCBI Taxonomy" id="33889"/>
    <lineage>
        <taxon>Bacteria</taxon>
        <taxon>Bacillati</taxon>
        <taxon>Actinomycetota</taxon>
        <taxon>Actinomycetes</taxon>
        <taxon>Micrococcales</taxon>
        <taxon>Brevibacteriaceae</taxon>
        <taxon>Brevibacterium</taxon>
    </lineage>
</organism>
<evidence type="ECO:0000256" key="2">
    <source>
        <dbReference type="ARBA" id="ARBA00023125"/>
    </source>
</evidence>
<dbReference type="PANTHER" id="PTHR30055:SF220">
    <property type="entry name" value="TETR-FAMILY REGULATORY PROTEIN"/>
    <property type="match status" value="1"/>
</dbReference>
<keyword evidence="1" id="KW-0805">Transcription regulation</keyword>
<dbReference type="InterPro" id="IPR001647">
    <property type="entry name" value="HTH_TetR"/>
</dbReference>
<dbReference type="Pfam" id="PF13305">
    <property type="entry name" value="TetR_C_33"/>
    <property type="match status" value="1"/>
</dbReference>
<name>A0A269ZAW0_9MICO</name>
<keyword evidence="2 4" id="KW-0238">DNA-binding</keyword>
<dbReference type="Proteomes" id="UP000216867">
    <property type="component" value="Unassembled WGS sequence"/>
</dbReference>
<sequence>MPSGRRCRRPPRPTGLVKLTVSTTYGGTTAVSTPTTEKPRHHHGNLRAALVAAGIEMLEEGEPFSLRAVARRVGVSQAAPYRHFGSKQDIEAAMAEHGFRELQAALRAVIDATEAGQVPLVDLALVYIHFAEDHPALYALMFGSELADDEARREACAQVFALIEEVTAKIHPDRDAHGMATAGWALAHGMATLHLEGTLGRNDDDFDDRVRAAFAAVAG</sequence>
<evidence type="ECO:0000313" key="7">
    <source>
        <dbReference type="Proteomes" id="UP000216867"/>
    </source>
</evidence>
<evidence type="ECO:0000256" key="4">
    <source>
        <dbReference type="PROSITE-ProRule" id="PRU00335"/>
    </source>
</evidence>
<feature type="domain" description="HTH tetR-type" evidence="5">
    <location>
        <begin position="44"/>
        <end position="102"/>
    </location>
</feature>
<evidence type="ECO:0000259" key="5">
    <source>
        <dbReference type="PROSITE" id="PS50977"/>
    </source>
</evidence>
<evidence type="ECO:0000256" key="3">
    <source>
        <dbReference type="ARBA" id="ARBA00023163"/>
    </source>
</evidence>
<dbReference type="SUPFAM" id="SSF48498">
    <property type="entry name" value="Tetracyclin repressor-like, C-terminal domain"/>
    <property type="match status" value="1"/>
</dbReference>
<dbReference type="InterPro" id="IPR036271">
    <property type="entry name" value="Tet_transcr_reg_TetR-rel_C_sf"/>
</dbReference>
<evidence type="ECO:0000313" key="6">
    <source>
        <dbReference type="EMBL" id="PAK94799.1"/>
    </source>
</evidence>
<dbReference type="SUPFAM" id="SSF46689">
    <property type="entry name" value="Homeodomain-like"/>
    <property type="match status" value="1"/>
</dbReference>
<dbReference type="PANTHER" id="PTHR30055">
    <property type="entry name" value="HTH-TYPE TRANSCRIPTIONAL REGULATOR RUTR"/>
    <property type="match status" value="1"/>
</dbReference>
<dbReference type="PROSITE" id="PS50977">
    <property type="entry name" value="HTH_TETR_2"/>
    <property type="match status" value="1"/>
</dbReference>
<dbReference type="Gene3D" id="1.10.357.10">
    <property type="entry name" value="Tetracycline Repressor, domain 2"/>
    <property type="match status" value="1"/>
</dbReference>
<dbReference type="InterPro" id="IPR050109">
    <property type="entry name" value="HTH-type_TetR-like_transc_reg"/>
</dbReference>
<proteinExistence type="predicted"/>
<dbReference type="GO" id="GO:0000976">
    <property type="term" value="F:transcription cis-regulatory region binding"/>
    <property type="evidence" value="ECO:0007669"/>
    <property type="project" value="TreeGrafter"/>
</dbReference>
<accession>A0A269ZAW0</accession>
<dbReference type="InterPro" id="IPR009057">
    <property type="entry name" value="Homeodomain-like_sf"/>
</dbReference>
<dbReference type="AlphaFoldDB" id="A0A269ZAW0"/>
<dbReference type="EMBL" id="NCWY01000012">
    <property type="protein sequence ID" value="PAK94799.1"/>
    <property type="molecule type" value="Genomic_DNA"/>
</dbReference>
<reference evidence="6 7" key="1">
    <citation type="submission" date="2017-04" db="EMBL/GenBank/DDBJ databases">
        <title>Kefir bacterial isolates.</title>
        <authorList>
            <person name="Kim Y."/>
            <person name="Blasche S."/>
            <person name="Patil K.R."/>
        </authorList>
    </citation>
    <scope>NUCLEOTIDE SEQUENCE [LARGE SCALE GENOMIC DNA]</scope>
    <source>
        <strain evidence="6 7">OG2</strain>
    </source>
</reference>
<protein>
    <recommendedName>
        <fullName evidence="5">HTH tetR-type domain-containing protein</fullName>
    </recommendedName>
</protein>
<comment type="caution">
    <text evidence="6">The sequence shown here is derived from an EMBL/GenBank/DDBJ whole genome shotgun (WGS) entry which is preliminary data.</text>
</comment>
<dbReference type="Pfam" id="PF00440">
    <property type="entry name" value="TetR_N"/>
    <property type="match status" value="1"/>
</dbReference>
<gene>
    <name evidence="6" type="ORF">B8X04_13200</name>
</gene>
<dbReference type="InterPro" id="IPR025996">
    <property type="entry name" value="MT1864/Rv1816-like_C"/>
</dbReference>
<keyword evidence="3" id="KW-0804">Transcription</keyword>
<feature type="DNA-binding region" description="H-T-H motif" evidence="4">
    <location>
        <begin position="65"/>
        <end position="84"/>
    </location>
</feature>
<evidence type="ECO:0000256" key="1">
    <source>
        <dbReference type="ARBA" id="ARBA00023015"/>
    </source>
</evidence>
<dbReference type="GO" id="GO:0003700">
    <property type="term" value="F:DNA-binding transcription factor activity"/>
    <property type="evidence" value="ECO:0007669"/>
    <property type="project" value="TreeGrafter"/>
</dbReference>